<evidence type="ECO:0000313" key="2">
    <source>
        <dbReference type="EMBL" id="KNC65802.1"/>
    </source>
</evidence>
<dbReference type="AlphaFoldDB" id="A0A0L0EMU5"/>
<organism evidence="2 3">
    <name type="scientific">Pseudoalteromonas rubra</name>
    <dbReference type="NCBI Taxonomy" id="43658"/>
    <lineage>
        <taxon>Bacteria</taxon>
        <taxon>Pseudomonadati</taxon>
        <taxon>Pseudomonadota</taxon>
        <taxon>Gammaproteobacteria</taxon>
        <taxon>Alteromonadales</taxon>
        <taxon>Pseudoalteromonadaceae</taxon>
        <taxon>Pseudoalteromonas</taxon>
    </lineage>
</organism>
<name>A0A0L0EMU5_9GAMM</name>
<accession>A0A0L0EMU5</accession>
<dbReference type="PATRIC" id="fig|43658.6.peg.3273"/>
<gene>
    <name evidence="2" type="ORF">AC626_20910</name>
</gene>
<protein>
    <submittedName>
        <fullName evidence="2">Uncharacterized protein</fullName>
    </submittedName>
</protein>
<evidence type="ECO:0000313" key="3">
    <source>
        <dbReference type="Proteomes" id="UP000036850"/>
    </source>
</evidence>
<evidence type="ECO:0000256" key="1">
    <source>
        <dbReference type="SAM" id="SignalP"/>
    </source>
</evidence>
<feature type="chain" id="PRO_5005537904" evidence="1">
    <location>
        <begin position="23"/>
        <end position="72"/>
    </location>
</feature>
<feature type="signal peptide" evidence="1">
    <location>
        <begin position="1"/>
        <end position="22"/>
    </location>
</feature>
<dbReference type="Proteomes" id="UP000036850">
    <property type="component" value="Unassembled WGS sequence"/>
</dbReference>
<reference evidence="3" key="1">
    <citation type="submission" date="2015-07" db="EMBL/GenBank/DDBJ databases">
        <title>Draft genome sequence of a Pseudoalteromonas rubra strain, OCN096, isolated from Kaneohe Bay, Oahu, Hawaii.</title>
        <authorList>
            <person name="Beurmann S."/>
            <person name="Ushijima B."/>
            <person name="Belcaid M."/>
            <person name="Callahan S.M."/>
            <person name="Aeby G.S."/>
        </authorList>
    </citation>
    <scope>NUCLEOTIDE SEQUENCE [LARGE SCALE GENOMIC DNA]</scope>
    <source>
        <strain evidence="3">OCN096</strain>
    </source>
</reference>
<dbReference type="EMBL" id="LFZX01000226">
    <property type="protein sequence ID" value="KNC65802.1"/>
    <property type="molecule type" value="Genomic_DNA"/>
</dbReference>
<proteinExistence type="predicted"/>
<keyword evidence="1" id="KW-0732">Signal</keyword>
<comment type="caution">
    <text evidence="2">The sequence shown here is derived from an EMBL/GenBank/DDBJ whole genome shotgun (WGS) entry which is preliminary data.</text>
</comment>
<sequence>MNNKHSLICAISLLLAHPLALADTSASVSANVAASSNYFWRGSPNRMMAPPSLAGWTMTAGKDFILEPGHPT</sequence>